<keyword evidence="5" id="KW-1185">Reference proteome</keyword>
<evidence type="ECO:0000259" key="3">
    <source>
        <dbReference type="SMART" id="SM00822"/>
    </source>
</evidence>
<evidence type="ECO:0000313" key="4">
    <source>
        <dbReference type="EMBL" id="RNF85406.1"/>
    </source>
</evidence>
<comment type="similarity">
    <text evidence="1">Belongs to the short-chain dehydrogenases/reductases (SDR) family.</text>
</comment>
<dbReference type="EMBL" id="RIBS01000002">
    <property type="protein sequence ID" value="RNF85406.1"/>
    <property type="molecule type" value="Genomic_DNA"/>
</dbReference>
<comment type="caution">
    <text evidence="4">The sequence shown here is derived from an EMBL/GenBank/DDBJ whole genome shotgun (WGS) entry which is preliminary data.</text>
</comment>
<dbReference type="OrthoDB" id="9804774at2"/>
<evidence type="ECO:0000256" key="2">
    <source>
        <dbReference type="ARBA" id="ARBA00023002"/>
    </source>
</evidence>
<dbReference type="Gene3D" id="3.40.50.720">
    <property type="entry name" value="NAD(P)-binding Rossmann-like Domain"/>
    <property type="match status" value="1"/>
</dbReference>
<dbReference type="FunFam" id="3.40.50.720:FF:000173">
    <property type="entry name" value="3-oxoacyl-[acyl-carrier protein] reductase"/>
    <property type="match status" value="1"/>
</dbReference>
<dbReference type="PANTHER" id="PTHR42879:SF2">
    <property type="entry name" value="3-OXOACYL-[ACYL-CARRIER-PROTEIN] REDUCTASE FABG"/>
    <property type="match status" value="1"/>
</dbReference>
<dbReference type="NCBIfam" id="NF009466">
    <property type="entry name" value="PRK12826.1-2"/>
    <property type="match status" value="1"/>
</dbReference>
<evidence type="ECO:0000313" key="5">
    <source>
        <dbReference type="Proteomes" id="UP000267049"/>
    </source>
</evidence>
<dbReference type="GO" id="GO:0032787">
    <property type="term" value="P:monocarboxylic acid metabolic process"/>
    <property type="evidence" value="ECO:0007669"/>
    <property type="project" value="UniProtKB-ARBA"/>
</dbReference>
<evidence type="ECO:0000256" key="1">
    <source>
        <dbReference type="ARBA" id="ARBA00006484"/>
    </source>
</evidence>
<name>A0A3M8T161_9GAMM</name>
<dbReference type="Proteomes" id="UP000267049">
    <property type="component" value="Unassembled WGS sequence"/>
</dbReference>
<dbReference type="PRINTS" id="PR00081">
    <property type="entry name" value="GDHRDH"/>
</dbReference>
<dbReference type="PANTHER" id="PTHR42879">
    <property type="entry name" value="3-OXOACYL-(ACYL-CARRIER-PROTEIN) REDUCTASE"/>
    <property type="match status" value="1"/>
</dbReference>
<sequence>MNAQFDDATRVARSEVPSGVLAGQVALVTGASRGIGRAIALRFAAEGADIALHYRSDEVLAAEVADHIRALGRRVCCYRADLAAEGGVEQLAQAFDNDFERLDILVNNAGVTRDNLLLAMSDAELTEVIDTNLLAPIRLTRAVAMTMLRRRYGRIVNISSSAASKPGRGQANYAAAKGGLEAFTKALAVELAPRGVLVNAVAPGVIETEMSARVREHGEEEILSRLLLKRYATPEEVADAVLYLASPRNQYVTGEILHLDGGLKMA</sequence>
<dbReference type="RefSeq" id="WP_123087189.1">
    <property type="nucleotide sequence ID" value="NZ_RIBS01000002.1"/>
</dbReference>
<dbReference type="Pfam" id="PF13561">
    <property type="entry name" value="adh_short_C2"/>
    <property type="match status" value="1"/>
</dbReference>
<dbReference type="PROSITE" id="PS00061">
    <property type="entry name" value="ADH_SHORT"/>
    <property type="match status" value="1"/>
</dbReference>
<dbReference type="NCBIfam" id="NF005559">
    <property type="entry name" value="PRK07231.1"/>
    <property type="match status" value="1"/>
</dbReference>
<feature type="domain" description="Ketoreductase" evidence="3">
    <location>
        <begin position="24"/>
        <end position="206"/>
    </location>
</feature>
<dbReference type="GO" id="GO:0016491">
    <property type="term" value="F:oxidoreductase activity"/>
    <property type="evidence" value="ECO:0007669"/>
    <property type="project" value="UniProtKB-KW"/>
</dbReference>
<dbReference type="InterPro" id="IPR036291">
    <property type="entry name" value="NAD(P)-bd_dom_sf"/>
</dbReference>
<dbReference type="SMART" id="SM00822">
    <property type="entry name" value="PKS_KR"/>
    <property type="match status" value="1"/>
</dbReference>
<keyword evidence="2" id="KW-0560">Oxidoreductase</keyword>
<dbReference type="InterPro" id="IPR057326">
    <property type="entry name" value="KR_dom"/>
</dbReference>
<organism evidence="4 5">
    <name type="scientific">Montanilutibacter psychrotolerans</name>
    <dbReference type="NCBI Taxonomy" id="1327343"/>
    <lineage>
        <taxon>Bacteria</taxon>
        <taxon>Pseudomonadati</taxon>
        <taxon>Pseudomonadota</taxon>
        <taxon>Gammaproteobacteria</taxon>
        <taxon>Lysobacterales</taxon>
        <taxon>Lysobacteraceae</taxon>
        <taxon>Montanilutibacter</taxon>
    </lineage>
</organism>
<dbReference type="PRINTS" id="PR00080">
    <property type="entry name" value="SDRFAMILY"/>
</dbReference>
<dbReference type="InterPro" id="IPR002347">
    <property type="entry name" value="SDR_fam"/>
</dbReference>
<dbReference type="AlphaFoldDB" id="A0A3M8T161"/>
<proteinExistence type="inferred from homology"/>
<gene>
    <name evidence="4" type="ORF">EER27_06520</name>
</gene>
<dbReference type="SUPFAM" id="SSF51735">
    <property type="entry name" value="NAD(P)-binding Rossmann-fold domains"/>
    <property type="match status" value="1"/>
</dbReference>
<dbReference type="InterPro" id="IPR020904">
    <property type="entry name" value="Sc_DH/Rdtase_CS"/>
</dbReference>
<dbReference type="InterPro" id="IPR050259">
    <property type="entry name" value="SDR"/>
</dbReference>
<protein>
    <submittedName>
        <fullName evidence="4">SDR family oxidoreductase</fullName>
    </submittedName>
</protein>
<accession>A0A3M8T161</accession>
<reference evidence="4 5" key="1">
    <citation type="submission" date="2018-11" db="EMBL/GenBank/DDBJ databases">
        <title>Lysobacter cryohumiis sp. nov., isolated from soil in the Tianshan Mountains, Xinjiang, China.</title>
        <authorList>
            <person name="Luo Y."/>
            <person name="Sheng H."/>
        </authorList>
    </citation>
    <scope>NUCLEOTIDE SEQUENCE [LARGE SCALE GENOMIC DNA]</scope>
    <source>
        <strain evidence="4 5">ZS60</strain>
    </source>
</reference>